<dbReference type="Proteomes" id="UP000005808">
    <property type="component" value="Unassembled WGS sequence"/>
</dbReference>
<comment type="caution">
    <text evidence="3">The sequence shown here is derived from an EMBL/GenBank/DDBJ whole genome shotgun (WGS) entry which is preliminary data.</text>
</comment>
<evidence type="ECO:0000313" key="3">
    <source>
        <dbReference type="EMBL" id="EHP43027.1"/>
    </source>
</evidence>
<dbReference type="Gene3D" id="3.40.190.10">
    <property type="entry name" value="Periplasmic binding protein-like II"/>
    <property type="match status" value="1"/>
</dbReference>
<dbReference type="CDD" id="cd07012">
    <property type="entry name" value="PBP2_Bug_TTT"/>
    <property type="match status" value="1"/>
</dbReference>
<proteinExistence type="inferred from homology"/>
<dbReference type="PATRIC" id="fig|1127483.3.peg.2134"/>
<protein>
    <recommendedName>
        <fullName evidence="5">Extra-cytoplasmic solute receptor</fullName>
    </recommendedName>
</protein>
<organism evidence="3 4">
    <name type="scientific">Cupriavidus basilensis OR16</name>
    <dbReference type="NCBI Taxonomy" id="1127483"/>
    <lineage>
        <taxon>Bacteria</taxon>
        <taxon>Pseudomonadati</taxon>
        <taxon>Pseudomonadota</taxon>
        <taxon>Betaproteobacteria</taxon>
        <taxon>Burkholderiales</taxon>
        <taxon>Burkholderiaceae</taxon>
        <taxon>Cupriavidus</taxon>
    </lineage>
</organism>
<keyword evidence="2" id="KW-0732">Signal</keyword>
<feature type="chain" id="PRO_5003553144" description="Extra-cytoplasmic solute receptor" evidence="2">
    <location>
        <begin position="24"/>
        <end position="325"/>
    </location>
</feature>
<dbReference type="InterPro" id="IPR042100">
    <property type="entry name" value="Bug_dom1"/>
</dbReference>
<sequence>MAGKVSRLAALAIGAALVSSALASAQAPLPPGPVTMIVGWPAGGPSDAVARLAAAHMSKALGQTILIDNRAGAGGNIGTDVAARTRPDGSTIMLATVASHGLNAALYSRLNHDPIKDFAPIGLITTSPGVLLVPRDSPLHSVRDLIGKARAQPGQLNYGSGGVGSSQHLAGAVFKKLAGVDIAHIPFKGTAPAMTDLMAGRVDFIITTGALPFIRSGKVRALAVGAHQRLPALPDVPTFDEAGLKGFYTDSWYGLVAPAGTPRPALERLNESLTQALRDPALQRQFAEQGSLPVKPMGVDEFWTFVKKQMPTAAEQVRISGAKAD</sequence>
<dbReference type="PIRSF" id="PIRSF017082">
    <property type="entry name" value="YflP"/>
    <property type="match status" value="1"/>
</dbReference>
<dbReference type="OrthoDB" id="8678477at2"/>
<dbReference type="PANTHER" id="PTHR42928:SF5">
    <property type="entry name" value="BLR1237 PROTEIN"/>
    <property type="match status" value="1"/>
</dbReference>
<dbReference type="Gene3D" id="3.40.190.150">
    <property type="entry name" value="Bordetella uptake gene, domain 1"/>
    <property type="match status" value="1"/>
</dbReference>
<dbReference type="RefSeq" id="WP_006157806.1">
    <property type="nucleotide sequence ID" value="NZ_AHJE01000023.1"/>
</dbReference>
<accession>H1S319</accession>
<comment type="similarity">
    <text evidence="1">Belongs to the UPF0065 (bug) family.</text>
</comment>
<evidence type="ECO:0000313" key="4">
    <source>
        <dbReference type="Proteomes" id="UP000005808"/>
    </source>
</evidence>
<evidence type="ECO:0008006" key="5">
    <source>
        <dbReference type="Google" id="ProtNLM"/>
    </source>
</evidence>
<dbReference type="PANTHER" id="PTHR42928">
    <property type="entry name" value="TRICARBOXYLATE-BINDING PROTEIN"/>
    <property type="match status" value="1"/>
</dbReference>
<reference evidence="3 4" key="1">
    <citation type="journal article" date="2012" name="J. Bacteriol.">
        <title>De Novo Genome Project of Cupriavidus basilensis OR16.</title>
        <authorList>
            <person name="Cserhati M."/>
            <person name="Kriszt B."/>
            <person name="Szoboszlay S."/>
            <person name="Toth A."/>
            <person name="Szabo I."/>
            <person name="Tancsics A."/>
            <person name="Nagy I."/>
            <person name="Horvath B."/>
            <person name="Nagy I."/>
            <person name="Kukolya J."/>
        </authorList>
    </citation>
    <scope>NUCLEOTIDE SEQUENCE [LARGE SCALE GENOMIC DNA]</scope>
    <source>
        <strain evidence="3 4">OR16</strain>
    </source>
</reference>
<dbReference type="Pfam" id="PF03401">
    <property type="entry name" value="TctC"/>
    <property type="match status" value="1"/>
</dbReference>
<dbReference type="AlphaFoldDB" id="H1S319"/>
<evidence type="ECO:0000256" key="2">
    <source>
        <dbReference type="SAM" id="SignalP"/>
    </source>
</evidence>
<evidence type="ECO:0000256" key="1">
    <source>
        <dbReference type="ARBA" id="ARBA00006987"/>
    </source>
</evidence>
<name>H1S319_9BURK</name>
<dbReference type="SUPFAM" id="SSF53850">
    <property type="entry name" value="Periplasmic binding protein-like II"/>
    <property type="match status" value="1"/>
</dbReference>
<dbReference type="InterPro" id="IPR005064">
    <property type="entry name" value="BUG"/>
</dbReference>
<dbReference type="EMBL" id="AHJE01000023">
    <property type="protein sequence ID" value="EHP43027.1"/>
    <property type="molecule type" value="Genomic_DNA"/>
</dbReference>
<gene>
    <name evidence="3" type="ORF">OR16_10668</name>
</gene>
<feature type="signal peptide" evidence="2">
    <location>
        <begin position="1"/>
        <end position="23"/>
    </location>
</feature>